<evidence type="ECO:0000256" key="6">
    <source>
        <dbReference type="ARBA" id="ARBA00023235"/>
    </source>
</evidence>
<organism evidence="8 9">
    <name type="scientific">Nocardia tengchongensis</name>
    <dbReference type="NCBI Taxonomy" id="2055889"/>
    <lineage>
        <taxon>Bacteria</taxon>
        <taxon>Bacillati</taxon>
        <taxon>Actinomycetota</taxon>
        <taxon>Actinomycetes</taxon>
        <taxon>Mycobacteriales</taxon>
        <taxon>Nocardiaceae</taxon>
        <taxon>Nocardia</taxon>
    </lineage>
</organism>
<keyword evidence="6" id="KW-0413">Isomerase</keyword>
<sequence>MSPRSSATHRPFGVDVSSSLETAPGIKSFDAMRRFIEAAT</sequence>
<dbReference type="Pfam" id="PF00697">
    <property type="entry name" value="PRAI"/>
    <property type="match status" value="1"/>
</dbReference>
<comment type="pathway">
    <text evidence="1">Amino-acid biosynthesis; L-tryptophan biosynthesis; L-tryptophan from chorismate: step 3/5.</text>
</comment>
<evidence type="ECO:0000313" key="8">
    <source>
        <dbReference type="EMBL" id="QVI24381.1"/>
    </source>
</evidence>
<reference evidence="8 9" key="1">
    <citation type="submission" date="2021-04" db="EMBL/GenBank/DDBJ databases">
        <title>Nocardia tengchongensis.</title>
        <authorList>
            <person name="Zhuang k."/>
            <person name="Ran Y."/>
            <person name="Li W."/>
        </authorList>
    </citation>
    <scope>NUCLEOTIDE SEQUENCE [LARGE SCALE GENOMIC DNA]</scope>
    <source>
        <strain evidence="8 9">CFH S0057</strain>
    </source>
</reference>
<evidence type="ECO:0000256" key="3">
    <source>
        <dbReference type="ARBA" id="ARBA00022605"/>
    </source>
</evidence>
<evidence type="ECO:0000256" key="2">
    <source>
        <dbReference type="ARBA" id="ARBA00012572"/>
    </source>
</evidence>
<dbReference type="InterPro" id="IPR001240">
    <property type="entry name" value="PRAI_dom"/>
</dbReference>
<dbReference type="EC" id="5.3.1.24" evidence="2"/>
<protein>
    <recommendedName>
        <fullName evidence="2">phosphoribosylanthranilate isomerase</fullName>
        <ecNumber evidence="2">5.3.1.24</ecNumber>
    </recommendedName>
</protein>
<keyword evidence="5" id="KW-0057">Aromatic amino acid biosynthesis</keyword>
<dbReference type="EMBL" id="CP074371">
    <property type="protein sequence ID" value="QVI24381.1"/>
    <property type="molecule type" value="Genomic_DNA"/>
</dbReference>
<dbReference type="InterPro" id="IPR013785">
    <property type="entry name" value="Aldolase_TIM"/>
</dbReference>
<dbReference type="Proteomes" id="UP000683310">
    <property type="component" value="Chromosome"/>
</dbReference>
<keyword evidence="4" id="KW-0822">Tryptophan biosynthesis</keyword>
<keyword evidence="9" id="KW-1185">Reference proteome</keyword>
<name>A0ABX8CWV3_9NOCA</name>
<evidence type="ECO:0000259" key="7">
    <source>
        <dbReference type="Pfam" id="PF00697"/>
    </source>
</evidence>
<dbReference type="Gene3D" id="3.20.20.70">
    <property type="entry name" value="Aldolase class I"/>
    <property type="match status" value="1"/>
</dbReference>
<evidence type="ECO:0000256" key="1">
    <source>
        <dbReference type="ARBA" id="ARBA00004664"/>
    </source>
</evidence>
<evidence type="ECO:0000313" key="9">
    <source>
        <dbReference type="Proteomes" id="UP000683310"/>
    </source>
</evidence>
<evidence type="ECO:0000256" key="5">
    <source>
        <dbReference type="ARBA" id="ARBA00023141"/>
    </source>
</evidence>
<feature type="domain" description="N-(5'phosphoribosyl) anthranilate isomerase (PRAI)" evidence="7">
    <location>
        <begin position="9"/>
        <end position="37"/>
    </location>
</feature>
<gene>
    <name evidence="8" type="ORF">KHQ06_17465</name>
</gene>
<keyword evidence="3" id="KW-0028">Amino-acid biosynthesis</keyword>
<proteinExistence type="predicted"/>
<accession>A0ABX8CWV3</accession>
<evidence type="ECO:0000256" key="4">
    <source>
        <dbReference type="ARBA" id="ARBA00022822"/>
    </source>
</evidence>
<dbReference type="InterPro" id="IPR011060">
    <property type="entry name" value="RibuloseP-bd_barrel"/>
</dbReference>
<dbReference type="SUPFAM" id="SSF51366">
    <property type="entry name" value="Ribulose-phoshate binding barrel"/>
    <property type="match status" value="1"/>
</dbReference>